<dbReference type="EMBL" id="JAHRHJ020000002">
    <property type="protein sequence ID" value="KAH9324488.1"/>
    <property type="molecule type" value="Genomic_DNA"/>
</dbReference>
<evidence type="ECO:0000313" key="1">
    <source>
        <dbReference type="EMBL" id="KAH9324488.1"/>
    </source>
</evidence>
<keyword evidence="2" id="KW-1185">Reference proteome</keyword>
<organism evidence="1 2">
    <name type="scientific">Taxus chinensis</name>
    <name type="common">Chinese yew</name>
    <name type="synonym">Taxus wallichiana var. chinensis</name>
    <dbReference type="NCBI Taxonomy" id="29808"/>
    <lineage>
        <taxon>Eukaryota</taxon>
        <taxon>Viridiplantae</taxon>
        <taxon>Streptophyta</taxon>
        <taxon>Embryophyta</taxon>
        <taxon>Tracheophyta</taxon>
        <taxon>Spermatophyta</taxon>
        <taxon>Pinopsida</taxon>
        <taxon>Pinidae</taxon>
        <taxon>Conifers II</taxon>
        <taxon>Cupressales</taxon>
        <taxon>Taxaceae</taxon>
        <taxon>Taxus</taxon>
    </lineage>
</organism>
<dbReference type="AlphaFoldDB" id="A0AA38GM22"/>
<feature type="non-terminal residue" evidence="1">
    <location>
        <position position="1"/>
    </location>
</feature>
<evidence type="ECO:0000313" key="2">
    <source>
        <dbReference type="Proteomes" id="UP000824469"/>
    </source>
</evidence>
<accession>A0AA38GM22</accession>
<proteinExistence type="predicted"/>
<protein>
    <submittedName>
        <fullName evidence="1">Uncharacterized protein</fullName>
    </submittedName>
</protein>
<dbReference type="Proteomes" id="UP000824469">
    <property type="component" value="Unassembled WGS sequence"/>
</dbReference>
<sequence length="171" mass="19865">AYKNADFQPNRLFCMIDDRFGEVLVAAGSKTIIDVQSSYVPSINWSDSSTDVVSLLHAANEEQDDYHVSYRVRGSRNYLARQAFLRSYKFCVEETFKDKLRRSVRRLNEESFEEIVKESLRKLMRATKAVVNRCHYEIFVARKTKQANLLPGSCFSQKPVASQHVLTYYNF</sequence>
<reference evidence="1 2" key="1">
    <citation type="journal article" date="2021" name="Nat. Plants">
        <title>The Taxus genome provides insights into paclitaxel biosynthesis.</title>
        <authorList>
            <person name="Xiong X."/>
            <person name="Gou J."/>
            <person name="Liao Q."/>
            <person name="Li Y."/>
            <person name="Zhou Q."/>
            <person name="Bi G."/>
            <person name="Li C."/>
            <person name="Du R."/>
            <person name="Wang X."/>
            <person name="Sun T."/>
            <person name="Guo L."/>
            <person name="Liang H."/>
            <person name="Lu P."/>
            <person name="Wu Y."/>
            <person name="Zhang Z."/>
            <person name="Ro D.K."/>
            <person name="Shang Y."/>
            <person name="Huang S."/>
            <person name="Yan J."/>
        </authorList>
    </citation>
    <scope>NUCLEOTIDE SEQUENCE [LARGE SCALE GENOMIC DNA]</scope>
    <source>
        <strain evidence="1">Ta-2019</strain>
    </source>
</reference>
<gene>
    <name evidence="1" type="ORF">KI387_004666</name>
</gene>
<name>A0AA38GM22_TAXCH</name>
<comment type="caution">
    <text evidence="1">The sequence shown here is derived from an EMBL/GenBank/DDBJ whole genome shotgun (WGS) entry which is preliminary data.</text>
</comment>
<dbReference type="OMA" id="NSSMESW"/>